<reference evidence="1 2" key="1">
    <citation type="submission" date="2019-04" db="EMBL/GenBank/DDBJ databases">
        <title>Azoarcus rhizosphaerae sp. nov. isolated from rhizosphere of Ficus religiosa.</title>
        <authorList>
            <person name="Lin S.-Y."/>
            <person name="Hameed A."/>
            <person name="Hsu Y.-H."/>
            <person name="Young C.-C."/>
        </authorList>
    </citation>
    <scope>NUCLEOTIDE SEQUENCE [LARGE SCALE GENOMIC DNA]</scope>
    <source>
        <strain evidence="1 2">CC-YHH848</strain>
    </source>
</reference>
<organism evidence="1 2">
    <name type="scientific">Pseudothauera rhizosphaerae</name>
    <dbReference type="NCBI Taxonomy" id="2565932"/>
    <lineage>
        <taxon>Bacteria</taxon>
        <taxon>Pseudomonadati</taxon>
        <taxon>Pseudomonadota</taxon>
        <taxon>Betaproteobacteria</taxon>
        <taxon>Rhodocyclales</taxon>
        <taxon>Zoogloeaceae</taxon>
        <taxon>Pseudothauera</taxon>
    </lineage>
</organism>
<proteinExistence type="predicted"/>
<name>A0A4S4AB67_9RHOO</name>
<comment type="caution">
    <text evidence="1">The sequence shown here is derived from an EMBL/GenBank/DDBJ whole genome shotgun (WGS) entry which is preliminary data.</text>
</comment>
<dbReference type="EMBL" id="SSOD01000021">
    <property type="protein sequence ID" value="THF56190.1"/>
    <property type="molecule type" value="Genomic_DNA"/>
</dbReference>
<evidence type="ECO:0000313" key="1">
    <source>
        <dbReference type="EMBL" id="THF56190.1"/>
    </source>
</evidence>
<evidence type="ECO:0000313" key="2">
    <source>
        <dbReference type="Proteomes" id="UP000307956"/>
    </source>
</evidence>
<protein>
    <submittedName>
        <fullName evidence="1">Uncharacterized protein</fullName>
    </submittedName>
</protein>
<accession>A0A4S4AB67</accession>
<keyword evidence="2" id="KW-1185">Reference proteome</keyword>
<gene>
    <name evidence="1" type="ORF">E6O51_19520</name>
</gene>
<dbReference type="Proteomes" id="UP000307956">
    <property type="component" value="Unassembled WGS sequence"/>
</dbReference>
<sequence length="32" mass="3238">MFSALPSATTSTASTRSPSRLLTCCCTSSTAP</sequence>
<dbReference type="AlphaFoldDB" id="A0A4S4AB67"/>